<dbReference type="AlphaFoldDB" id="A0A8S4QLC6"/>
<dbReference type="PANTHER" id="PTHR43243:SF17">
    <property type="entry name" value="CATIONIC AMINO ACID TRANSPORTER-RELATED"/>
    <property type="match status" value="1"/>
</dbReference>
<evidence type="ECO:0000256" key="1">
    <source>
        <dbReference type="SAM" id="Phobius"/>
    </source>
</evidence>
<organism evidence="2 3">
    <name type="scientific">Pararge aegeria aegeria</name>
    <dbReference type="NCBI Taxonomy" id="348720"/>
    <lineage>
        <taxon>Eukaryota</taxon>
        <taxon>Metazoa</taxon>
        <taxon>Ecdysozoa</taxon>
        <taxon>Arthropoda</taxon>
        <taxon>Hexapoda</taxon>
        <taxon>Insecta</taxon>
        <taxon>Pterygota</taxon>
        <taxon>Neoptera</taxon>
        <taxon>Endopterygota</taxon>
        <taxon>Lepidoptera</taxon>
        <taxon>Glossata</taxon>
        <taxon>Ditrysia</taxon>
        <taxon>Papilionoidea</taxon>
        <taxon>Nymphalidae</taxon>
        <taxon>Satyrinae</taxon>
        <taxon>Satyrini</taxon>
        <taxon>Parargina</taxon>
        <taxon>Pararge</taxon>
    </lineage>
</organism>
<dbReference type="GO" id="GO:0015171">
    <property type="term" value="F:amino acid transmembrane transporter activity"/>
    <property type="evidence" value="ECO:0007669"/>
    <property type="project" value="TreeGrafter"/>
</dbReference>
<keyword evidence="3" id="KW-1185">Reference proteome</keyword>
<feature type="transmembrane region" description="Helical" evidence="1">
    <location>
        <begin position="38"/>
        <end position="56"/>
    </location>
</feature>
<comment type="caution">
    <text evidence="2">The sequence shown here is derived from an EMBL/GenBank/DDBJ whole genome shotgun (WGS) entry which is preliminary data.</text>
</comment>
<gene>
    <name evidence="2" type="primary">jg27192</name>
    <name evidence="2" type="ORF">PAEG_LOCUS3987</name>
</gene>
<dbReference type="PANTHER" id="PTHR43243">
    <property type="entry name" value="INNER MEMBRANE TRANSPORTER YGJI-RELATED"/>
    <property type="match status" value="1"/>
</dbReference>
<proteinExistence type="predicted"/>
<feature type="non-terminal residue" evidence="2">
    <location>
        <position position="1"/>
    </location>
</feature>
<dbReference type="EMBL" id="CAKXAJ010013321">
    <property type="protein sequence ID" value="CAH2215908.1"/>
    <property type="molecule type" value="Genomic_DNA"/>
</dbReference>
<keyword evidence="1" id="KW-0472">Membrane</keyword>
<dbReference type="GO" id="GO:0005886">
    <property type="term" value="C:plasma membrane"/>
    <property type="evidence" value="ECO:0007669"/>
    <property type="project" value="TreeGrafter"/>
</dbReference>
<evidence type="ECO:0000313" key="3">
    <source>
        <dbReference type="Proteomes" id="UP000838756"/>
    </source>
</evidence>
<dbReference type="Gene3D" id="1.20.1740.10">
    <property type="entry name" value="Amino acid/polyamine transporter I"/>
    <property type="match status" value="1"/>
</dbReference>
<feature type="transmembrane region" description="Helical" evidence="1">
    <location>
        <begin position="12"/>
        <end position="32"/>
    </location>
</feature>
<reference evidence="2" key="1">
    <citation type="submission" date="2022-03" db="EMBL/GenBank/DDBJ databases">
        <authorList>
            <person name="Lindestad O."/>
        </authorList>
    </citation>
    <scope>NUCLEOTIDE SEQUENCE</scope>
</reference>
<dbReference type="Proteomes" id="UP000838756">
    <property type="component" value="Unassembled WGS sequence"/>
</dbReference>
<accession>A0A8S4QLC6</accession>
<dbReference type="OrthoDB" id="3900342at2759"/>
<keyword evidence="1" id="KW-0812">Transmembrane</keyword>
<evidence type="ECO:0000313" key="2">
    <source>
        <dbReference type="EMBL" id="CAH2215908.1"/>
    </source>
</evidence>
<protein>
    <submittedName>
        <fullName evidence="2">Jg27192 protein</fullName>
    </submittedName>
</protein>
<name>A0A8S4QLC6_9NEOP</name>
<keyword evidence="1" id="KW-1133">Transmembrane helix</keyword>
<sequence>MLRYQERCLSTLDLISLGVGSCVGTGMYLVTGMVARNLAGPGAALSFVIAAAASIFS</sequence>